<gene>
    <name evidence="1" type="ORF">N5C32_22900</name>
</gene>
<dbReference type="EMBL" id="JAOCAE010000034">
    <property type="protein sequence ID" value="MDH1238876.1"/>
    <property type="molecule type" value="Genomic_DNA"/>
</dbReference>
<evidence type="ECO:0000313" key="1">
    <source>
        <dbReference type="EMBL" id="MDH1238876.1"/>
    </source>
</evidence>
<name>A0AA42PCI2_STUST</name>
<reference evidence="1" key="1">
    <citation type="submission" date="2022-09" db="EMBL/GenBank/DDBJ databases">
        <title>Intensive care unit water sources are persistently colonized with multi-drug resistant bacteria and are the site of extensive horizontal gene transfer of antibiotic resistance genes.</title>
        <authorList>
            <person name="Diorio-Toth L."/>
        </authorList>
    </citation>
    <scope>NUCLEOTIDE SEQUENCE</scope>
    <source>
        <strain evidence="1">GD03947</strain>
    </source>
</reference>
<organism evidence="1 2">
    <name type="scientific">Stutzerimonas stutzeri</name>
    <name type="common">Pseudomonas stutzeri</name>
    <dbReference type="NCBI Taxonomy" id="316"/>
    <lineage>
        <taxon>Bacteria</taxon>
        <taxon>Pseudomonadati</taxon>
        <taxon>Pseudomonadota</taxon>
        <taxon>Gammaproteobacteria</taxon>
        <taxon>Pseudomonadales</taxon>
        <taxon>Pseudomonadaceae</taxon>
        <taxon>Stutzerimonas</taxon>
    </lineage>
</organism>
<proteinExistence type="predicted"/>
<dbReference type="AlphaFoldDB" id="A0AA42PCI2"/>
<dbReference type="RefSeq" id="WP_279642012.1">
    <property type="nucleotide sequence ID" value="NZ_JAOCAE010000034.1"/>
</dbReference>
<evidence type="ECO:0000313" key="2">
    <source>
        <dbReference type="Proteomes" id="UP001158500"/>
    </source>
</evidence>
<sequence>MIAQQIFKLRIDEALMTEYAEFEIQQALHYVCSAENPKEALERFQDHVELLGEWRIMYAAAEVGGPFGLVREQFSKKGFVSTMLRGRSVWILDKAFALSKTQVNYVLGGSLFLDSNAASYIRKLSYAERISPELDAVRADLQRTFSADDLARLNSYIYLCEAQKSWTPETRQFCKETVAAVHALSFDKAPLSEGWGERFRTLYRERAEAFAEEFIDGFSRNLEAGLSAAIAQQAATAECMILRAKIIECSSSASPEAKMEALLSFMHDELRIFMLRELIVCADILFHTKRTKLSEKLNSVLDKKDPLRIINNCAWDLYILRLIESMSNPQHLDGVDFCLDHLITFDEDLLDVICLTELRAVAVHLASHRAHPFFNNELTGWLTGLIGHKRMASFSGNLQEVAFNQRADLRSLENVQKILAEDRLRLLQLAKK</sequence>
<comment type="caution">
    <text evidence="1">The sequence shown here is derived from an EMBL/GenBank/DDBJ whole genome shotgun (WGS) entry which is preliminary data.</text>
</comment>
<dbReference type="Proteomes" id="UP001158500">
    <property type="component" value="Unassembled WGS sequence"/>
</dbReference>
<accession>A0AA42PCI2</accession>
<protein>
    <submittedName>
        <fullName evidence="1">Uncharacterized protein</fullName>
    </submittedName>
</protein>